<accession>K7YNY9</accession>
<protein>
    <submittedName>
        <fullName evidence="1">Uncharacterized protein</fullName>
    </submittedName>
</protein>
<dbReference type="AlphaFoldDB" id="K7YNY9"/>
<evidence type="ECO:0000313" key="2">
    <source>
        <dbReference type="Proteomes" id="UP000010077"/>
    </source>
</evidence>
<proteinExistence type="predicted"/>
<name>K7YNY9_9PROT</name>
<organism evidence="1 2">
    <name type="scientific">Candidatus Endolissoclinum faulkneri L2</name>
    <dbReference type="NCBI Taxonomy" id="1193729"/>
    <lineage>
        <taxon>Bacteria</taxon>
        <taxon>Pseudomonadati</taxon>
        <taxon>Pseudomonadota</taxon>
        <taxon>Alphaproteobacteria</taxon>
        <taxon>Rhodospirillales</taxon>
        <taxon>Rhodospirillaceae</taxon>
        <taxon>Candidatus Endolissoclinum</taxon>
    </lineage>
</organism>
<evidence type="ECO:0000313" key="1">
    <source>
        <dbReference type="EMBL" id="AFX98319.1"/>
    </source>
</evidence>
<dbReference type="KEGG" id="thal:A1OE_108"/>
<reference evidence="1 2" key="1">
    <citation type="journal article" date="2012" name="Proc. Natl. Acad. Sci. U.S.A.">
        <title>Genome streamlining and chemical defense in a coral reef symbiosis.</title>
        <authorList>
            <person name="Kwan J.C."/>
            <person name="Donia M.S."/>
            <person name="Han A.W."/>
            <person name="Hirose E."/>
            <person name="Haygood M.G."/>
            <person name="Schmidt E.W."/>
        </authorList>
    </citation>
    <scope>NUCLEOTIDE SEQUENCE [LARGE SCALE GENOMIC DNA]</scope>
    <source>
        <strain evidence="1 2">L2</strain>
    </source>
</reference>
<gene>
    <name evidence="1" type="ORF">A1OE_108</name>
</gene>
<keyword evidence="2" id="KW-1185">Reference proteome</keyword>
<sequence>MMNISIRQRSALISLNIQSLKRTKRAIDVILLQISAKMIVQG</sequence>
<dbReference type="HOGENOM" id="CLU_3248734_0_0_5"/>
<dbReference type="EMBL" id="CP003539">
    <property type="protein sequence ID" value="AFX98319.1"/>
    <property type="molecule type" value="Genomic_DNA"/>
</dbReference>
<dbReference type="Proteomes" id="UP000010077">
    <property type="component" value="Chromosome"/>
</dbReference>